<name>A0A396INF3_MEDTR</name>
<dbReference type="Proteomes" id="UP000265566">
    <property type="component" value="Chromosome 3"/>
</dbReference>
<keyword evidence="1" id="KW-0812">Transmembrane</keyword>
<evidence type="ECO:0000256" key="1">
    <source>
        <dbReference type="SAM" id="Phobius"/>
    </source>
</evidence>
<feature type="transmembrane region" description="Helical" evidence="1">
    <location>
        <begin position="98"/>
        <end position="119"/>
    </location>
</feature>
<proteinExistence type="predicted"/>
<comment type="caution">
    <text evidence="2">The sequence shown here is derived from an EMBL/GenBank/DDBJ whole genome shotgun (WGS) entry which is preliminary data.</text>
</comment>
<keyword evidence="1" id="KW-1133">Transmembrane helix</keyword>
<evidence type="ECO:0000313" key="2">
    <source>
        <dbReference type="EMBL" id="RHN67179.1"/>
    </source>
</evidence>
<dbReference type="AlphaFoldDB" id="A0A396INF3"/>
<dbReference type="Gramene" id="rna15335">
    <property type="protein sequence ID" value="RHN67179.1"/>
    <property type="gene ID" value="gene15335"/>
</dbReference>
<organism evidence="2">
    <name type="scientific">Medicago truncatula</name>
    <name type="common">Barrel medic</name>
    <name type="synonym">Medicago tribuloides</name>
    <dbReference type="NCBI Taxonomy" id="3880"/>
    <lineage>
        <taxon>Eukaryota</taxon>
        <taxon>Viridiplantae</taxon>
        <taxon>Streptophyta</taxon>
        <taxon>Embryophyta</taxon>
        <taxon>Tracheophyta</taxon>
        <taxon>Spermatophyta</taxon>
        <taxon>Magnoliopsida</taxon>
        <taxon>eudicotyledons</taxon>
        <taxon>Gunneridae</taxon>
        <taxon>Pentapetalae</taxon>
        <taxon>rosids</taxon>
        <taxon>fabids</taxon>
        <taxon>Fabales</taxon>
        <taxon>Fabaceae</taxon>
        <taxon>Papilionoideae</taxon>
        <taxon>50 kb inversion clade</taxon>
        <taxon>NPAAA clade</taxon>
        <taxon>Hologalegina</taxon>
        <taxon>IRL clade</taxon>
        <taxon>Trifolieae</taxon>
        <taxon>Medicago</taxon>
    </lineage>
</organism>
<reference evidence="2" key="1">
    <citation type="journal article" date="2018" name="Nat. Plants">
        <title>Whole-genome landscape of Medicago truncatula symbiotic genes.</title>
        <authorList>
            <person name="Pecrix Y."/>
            <person name="Gamas P."/>
            <person name="Carrere S."/>
        </authorList>
    </citation>
    <scope>NUCLEOTIDE SEQUENCE</scope>
    <source>
        <tissue evidence="2">Leaves</tissue>
    </source>
</reference>
<dbReference type="EMBL" id="PSQE01000003">
    <property type="protein sequence ID" value="RHN67179.1"/>
    <property type="molecule type" value="Genomic_DNA"/>
</dbReference>
<evidence type="ECO:0008006" key="3">
    <source>
        <dbReference type="Google" id="ProtNLM"/>
    </source>
</evidence>
<keyword evidence="1" id="KW-0472">Membrane</keyword>
<sequence>MVVAGGGRYGGGRSHRRQRWLQEATRMEGGTSSLFVVVVEVGSEKQEAVERGGGCCGGGKREETVVRWRDMARERVVEKGDEVEEKKKKKIGKGKNTVFLYGVGIVPIFLCLVIIAVYFNGYDDATSYLVTHNLIVIMMRRLSFYLDSLLLGCLLQRAGSGPNCRTDQNPRVAYMNPASPIHTYTG</sequence>
<accession>A0A396INF3</accession>
<gene>
    <name evidence="2" type="ORF">MtrunA17_Chr3g0099941</name>
</gene>
<protein>
    <recommendedName>
        <fullName evidence="3">Transmembrane protein</fullName>
    </recommendedName>
</protein>